<feature type="compositionally biased region" description="Low complexity" evidence="1">
    <location>
        <begin position="45"/>
        <end position="59"/>
    </location>
</feature>
<proteinExistence type="predicted"/>
<name>A0A835XIF3_9CHLO</name>
<dbReference type="Proteomes" id="UP000612055">
    <property type="component" value="Unassembled WGS sequence"/>
</dbReference>
<comment type="caution">
    <text evidence="2">The sequence shown here is derived from an EMBL/GenBank/DDBJ whole genome shotgun (WGS) entry which is preliminary data.</text>
</comment>
<protein>
    <submittedName>
        <fullName evidence="2">Uncharacterized protein</fullName>
    </submittedName>
</protein>
<gene>
    <name evidence="2" type="ORF">HYH03_015957</name>
</gene>
<organism evidence="2 3">
    <name type="scientific">Edaphochlamys debaryana</name>
    <dbReference type="NCBI Taxonomy" id="47281"/>
    <lineage>
        <taxon>Eukaryota</taxon>
        <taxon>Viridiplantae</taxon>
        <taxon>Chlorophyta</taxon>
        <taxon>core chlorophytes</taxon>
        <taxon>Chlorophyceae</taxon>
        <taxon>CS clade</taxon>
        <taxon>Chlamydomonadales</taxon>
        <taxon>Chlamydomonadales incertae sedis</taxon>
        <taxon>Edaphochlamys</taxon>
    </lineage>
</organism>
<sequence>MLQRSVTIRRPVGRCHTAPSGVPLAPARASCSHAPPPPPQRSLVARSAADSADGSSLAGPAVAELAEQHSPELPPLGSSSAWSGSFPTATIALRCKGGDTVNASVLTLVGAFGVLRDRLASSSGALPAELDLAEDAAEAWATALWLLEPKAHPGGTPLDWANLEPVLRLAHKYDSAVLRAMCATWLVCLQSQISLAAPLGSPNNLLVVVTLLEHCCPQPELAVYTQPILSNLDRILTMNQSRMGDRPALLAELKCLVTSPDYAALVSPIVQAKVVQALASSLDGVRQCPSCGCLHGFTDYYRSGSFQCAQCGK</sequence>
<accession>A0A835XIF3</accession>
<keyword evidence="3" id="KW-1185">Reference proteome</keyword>
<dbReference type="AlphaFoldDB" id="A0A835XIF3"/>
<dbReference type="OrthoDB" id="559589at2759"/>
<dbReference type="EMBL" id="JAEHOE010000132">
    <property type="protein sequence ID" value="KAG2485282.1"/>
    <property type="molecule type" value="Genomic_DNA"/>
</dbReference>
<feature type="region of interest" description="Disordered" evidence="1">
    <location>
        <begin position="1"/>
        <end position="59"/>
    </location>
</feature>
<evidence type="ECO:0000313" key="2">
    <source>
        <dbReference type="EMBL" id="KAG2485282.1"/>
    </source>
</evidence>
<evidence type="ECO:0000313" key="3">
    <source>
        <dbReference type="Proteomes" id="UP000612055"/>
    </source>
</evidence>
<reference evidence="2" key="1">
    <citation type="journal article" date="2020" name="bioRxiv">
        <title>Comparative genomics of Chlamydomonas.</title>
        <authorList>
            <person name="Craig R.J."/>
            <person name="Hasan A.R."/>
            <person name="Ness R.W."/>
            <person name="Keightley P.D."/>
        </authorList>
    </citation>
    <scope>NUCLEOTIDE SEQUENCE</scope>
    <source>
        <strain evidence="2">CCAP 11/70</strain>
    </source>
</reference>
<evidence type="ECO:0000256" key="1">
    <source>
        <dbReference type="SAM" id="MobiDB-lite"/>
    </source>
</evidence>